<name>A0A6U3T8X9_9STRA</name>
<evidence type="ECO:0000256" key="5">
    <source>
        <dbReference type="ARBA" id="ARBA00017887"/>
    </source>
</evidence>
<evidence type="ECO:0000256" key="11">
    <source>
        <dbReference type="ARBA" id="ARBA00022786"/>
    </source>
</evidence>
<feature type="domain" description="RING-type" evidence="18">
    <location>
        <begin position="231"/>
        <end position="480"/>
    </location>
</feature>
<keyword evidence="11" id="KW-0833">Ubl conjugation pathway</keyword>
<comment type="catalytic activity">
    <reaction evidence="1">
        <text>[E2 ubiquitin-conjugating enzyme]-S-ubiquitinyl-L-cysteine + [acceptor protein]-L-lysine = [E2 ubiquitin-conjugating enzyme]-L-cysteine + [acceptor protein]-N(6)-ubiquitinyl-L-lysine.</text>
        <dbReference type="EC" id="2.3.2.31"/>
    </reaction>
</comment>
<dbReference type="GO" id="GO:0097039">
    <property type="term" value="P:protein linear polyubiquitination"/>
    <property type="evidence" value="ECO:0007669"/>
    <property type="project" value="TreeGrafter"/>
</dbReference>
<feature type="domain" description="RING-type" evidence="17">
    <location>
        <begin position="235"/>
        <end position="283"/>
    </location>
</feature>
<dbReference type="CDD" id="cd22584">
    <property type="entry name" value="Rcat_RBR_unk"/>
    <property type="match status" value="1"/>
</dbReference>
<dbReference type="EMBL" id="HBGN01028794">
    <property type="protein sequence ID" value="CAD9344873.1"/>
    <property type="molecule type" value="Transcribed_RNA"/>
</dbReference>
<dbReference type="PROSITE" id="PS00518">
    <property type="entry name" value="ZF_RING_1"/>
    <property type="match status" value="1"/>
</dbReference>
<keyword evidence="12" id="KW-0862">Zinc</keyword>
<keyword evidence="10 15" id="KW-0863">Zinc-finger</keyword>
<evidence type="ECO:0000256" key="9">
    <source>
        <dbReference type="ARBA" id="ARBA00022737"/>
    </source>
</evidence>
<evidence type="ECO:0000313" key="19">
    <source>
        <dbReference type="EMBL" id="CAD9344873.1"/>
    </source>
</evidence>
<dbReference type="Pfam" id="PF01485">
    <property type="entry name" value="IBR"/>
    <property type="match status" value="2"/>
</dbReference>
<dbReference type="PANTHER" id="PTHR22770:SF13">
    <property type="entry name" value="RING-TYPE DOMAIN-CONTAINING PROTEIN"/>
    <property type="match status" value="1"/>
</dbReference>
<feature type="compositionally biased region" description="Polar residues" evidence="16">
    <location>
        <begin position="39"/>
        <end position="54"/>
    </location>
</feature>
<keyword evidence="13" id="KW-1133">Transmembrane helix</keyword>
<dbReference type="Pfam" id="PF13639">
    <property type="entry name" value="zf-RING_2"/>
    <property type="match status" value="1"/>
</dbReference>
<dbReference type="PROSITE" id="PS50089">
    <property type="entry name" value="ZF_RING_2"/>
    <property type="match status" value="1"/>
</dbReference>
<keyword evidence="14" id="KW-0472">Membrane</keyword>
<evidence type="ECO:0000256" key="13">
    <source>
        <dbReference type="ARBA" id="ARBA00022989"/>
    </source>
</evidence>
<dbReference type="InterPro" id="IPR017907">
    <property type="entry name" value="Znf_RING_CS"/>
</dbReference>
<feature type="compositionally biased region" description="Basic and acidic residues" evidence="16">
    <location>
        <begin position="55"/>
        <end position="82"/>
    </location>
</feature>
<dbReference type="GO" id="GO:0005737">
    <property type="term" value="C:cytoplasm"/>
    <property type="evidence" value="ECO:0007669"/>
    <property type="project" value="UniProtKB-ARBA"/>
</dbReference>
<evidence type="ECO:0000256" key="14">
    <source>
        <dbReference type="ARBA" id="ARBA00023136"/>
    </source>
</evidence>
<dbReference type="InterPro" id="IPR013083">
    <property type="entry name" value="Znf_RING/FYVE/PHD"/>
</dbReference>
<keyword evidence="9" id="KW-0677">Repeat</keyword>
<dbReference type="GO" id="GO:0043130">
    <property type="term" value="F:ubiquitin binding"/>
    <property type="evidence" value="ECO:0007669"/>
    <property type="project" value="TreeGrafter"/>
</dbReference>
<dbReference type="Gene3D" id="1.20.120.1750">
    <property type="match status" value="1"/>
</dbReference>
<sequence length="511" mass="57292">MNDSSTTTTSQDAIRNDETTTSSTSYETLMQQVWEENEISSTTAASVQKVNTAENPEKAIPYKELMQHTDEEHKSSNNKEETFNMNTSSSVSYSSSSPQKNNMKEDNKDAGGITTSSTLQKWSCITCTFINDASNIDGCSICQTVRPLSSFPQPIIPAMMIPVASTKNEKEVEKEKEKEEQQQQSPPPNKKARIDTTIISPNHSSSSITKNIYTHKWKRPKSTNNKTQKSPKIECPICLSDVPTTESVQLSSCTHTFCETCIRQYITDKIQNGQVLSTQLTCPSVDPTPCNVPLDPVLDICPCFSSSSSTSEEEKQKYDELQKHYERLSLQRYIELENDMACCPTPKCTFTFVWDEDNRKLICPLCDNTYCLVCCASPWHFGMTCESYQELHGPPITRLLANATTTEEDKEFVKFAQQAKLRQCPKCQFFVEKKDGCDAMHCRCNFVFCFKCGGVRKQEDMTANNGVAKGVSVCNCPGMASMLQAHEGQMSHNLRVWDGYGDSEDDEGDAR</sequence>
<evidence type="ECO:0000256" key="7">
    <source>
        <dbReference type="ARBA" id="ARBA00022692"/>
    </source>
</evidence>
<evidence type="ECO:0000256" key="2">
    <source>
        <dbReference type="ARBA" id="ARBA00004167"/>
    </source>
</evidence>
<proteinExistence type="predicted"/>
<comment type="subcellular location">
    <subcellularLocation>
        <location evidence="2">Membrane</location>
        <topology evidence="2">Single-pass membrane protein</topology>
    </subcellularLocation>
</comment>
<dbReference type="GO" id="GO:0008270">
    <property type="term" value="F:zinc ion binding"/>
    <property type="evidence" value="ECO:0007669"/>
    <property type="project" value="UniProtKB-KW"/>
</dbReference>
<dbReference type="InterPro" id="IPR001876">
    <property type="entry name" value="Znf_RanBP2"/>
</dbReference>
<dbReference type="FunFam" id="3.30.40.10:FF:000051">
    <property type="entry name" value="RBR-type E3 ubiquitin transferase"/>
    <property type="match status" value="1"/>
</dbReference>
<evidence type="ECO:0000256" key="10">
    <source>
        <dbReference type="ARBA" id="ARBA00022771"/>
    </source>
</evidence>
<gene>
    <name evidence="19" type="ORF">DBRI1063_LOCUS18561</name>
</gene>
<dbReference type="CDD" id="cd20335">
    <property type="entry name" value="BRcat_RBR"/>
    <property type="match status" value="1"/>
</dbReference>
<evidence type="ECO:0000256" key="4">
    <source>
        <dbReference type="ARBA" id="ARBA00012251"/>
    </source>
</evidence>
<dbReference type="GO" id="GO:0061630">
    <property type="term" value="F:ubiquitin protein ligase activity"/>
    <property type="evidence" value="ECO:0007669"/>
    <property type="project" value="UniProtKB-EC"/>
</dbReference>
<evidence type="ECO:0000259" key="18">
    <source>
        <dbReference type="PROSITE" id="PS51873"/>
    </source>
</evidence>
<keyword evidence="8" id="KW-0479">Metal-binding</keyword>
<evidence type="ECO:0000256" key="12">
    <source>
        <dbReference type="ARBA" id="ARBA00022833"/>
    </source>
</evidence>
<feature type="region of interest" description="Disordered" evidence="16">
    <location>
        <begin position="1"/>
        <end position="114"/>
    </location>
</feature>
<evidence type="ECO:0000256" key="16">
    <source>
        <dbReference type="SAM" id="MobiDB-lite"/>
    </source>
</evidence>
<feature type="compositionally biased region" description="Low complexity" evidence="16">
    <location>
        <begin position="88"/>
        <end position="97"/>
    </location>
</feature>
<dbReference type="InterPro" id="IPR002867">
    <property type="entry name" value="IBR_dom"/>
</dbReference>
<dbReference type="InterPro" id="IPR051628">
    <property type="entry name" value="LUBAC_E3_Ligases"/>
</dbReference>
<dbReference type="InterPro" id="IPR001841">
    <property type="entry name" value="Znf_RING"/>
</dbReference>
<dbReference type="EC" id="2.3.2.31" evidence="4"/>
<feature type="compositionally biased region" description="Polar residues" evidence="16">
    <location>
        <begin position="1"/>
        <end position="13"/>
    </location>
</feature>
<feature type="region of interest" description="Disordered" evidence="16">
    <location>
        <begin position="166"/>
        <end position="194"/>
    </location>
</feature>
<dbReference type="AlphaFoldDB" id="A0A6U3T8X9"/>
<evidence type="ECO:0000256" key="15">
    <source>
        <dbReference type="PROSITE-ProRule" id="PRU00175"/>
    </source>
</evidence>
<evidence type="ECO:0000256" key="8">
    <source>
        <dbReference type="ARBA" id="ARBA00022723"/>
    </source>
</evidence>
<keyword evidence="6" id="KW-0808">Transferase</keyword>
<dbReference type="SMART" id="SM00184">
    <property type="entry name" value="RING"/>
    <property type="match status" value="2"/>
</dbReference>
<dbReference type="PROSITE" id="PS51873">
    <property type="entry name" value="TRIAD"/>
    <property type="match status" value="1"/>
</dbReference>
<accession>A0A6U3T8X9</accession>
<comment type="pathway">
    <text evidence="3">Protein modification; protein ubiquitination.</text>
</comment>
<organism evidence="19">
    <name type="scientific">Ditylum brightwellii</name>
    <dbReference type="NCBI Taxonomy" id="49249"/>
    <lineage>
        <taxon>Eukaryota</taxon>
        <taxon>Sar</taxon>
        <taxon>Stramenopiles</taxon>
        <taxon>Ochrophyta</taxon>
        <taxon>Bacillariophyta</taxon>
        <taxon>Mediophyceae</taxon>
        <taxon>Lithodesmiophycidae</taxon>
        <taxon>Lithodesmiales</taxon>
        <taxon>Lithodesmiaceae</taxon>
        <taxon>Ditylum</taxon>
    </lineage>
</organism>
<dbReference type="SMART" id="SM00547">
    <property type="entry name" value="ZnF_RBZ"/>
    <property type="match status" value="1"/>
</dbReference>
<dbReference type="GO" id="GO:0031090">
    <property type="term" value="C:organelle membrane"/>
    <property type="evidence" value="ECO:0007669"/>
    <property type="project" value="UniProtKB-ARBA"/>
</dbReference>
<dbReference type="SUPFAM" id="SSF57850">
    <property type="entry name" value="RING/U-box"/>
    <property type="match status" value="3"/>
</dbReference>
<dbReference type="Gene3D" id="3.30.40.10">
    <property type="entry name" value="Zinc/RING finger domain, C3HC4 (zinc finger)"/>
    <property type="match status" value="1"/>
</dbReference>
<reference evidence="19" key="1">
    <citation type="submission" date="2021-01" db="EMBL/GenBank/DDBJ databases">
        <authorList>
            <person name="Corre E."/>
            <person name="Pelletier E."/>
            <person name="Niang G."/>
            <person name="Scheremetjew M."/>
            <person name="Finn R."/>
            <person name="Kale V."/>
            <person name="Holt S."/>
            <person name="Cochrane G."/>
            <person name="Meng A."/>
            <person name="Brown T."/>
            <person name="Cohen L."/>
        </authorList>
    </citation>
    <scope>NUCLEOTIDE SEQUENCE</scope>
    <source>
        <strain evidence="19">Pop2</strain>
    </source>
</reference>
<dbReference type="SMART" id="SM00647">
    <property type="entry name" value="IBR"/>
    <property type="match status" value="2"/>
</dbReference>
<dbReference type="GO" id="GO:0043161">
    <property type="term" value="P:proteasome-mediated ubiquitin-dependent protein catabolic process"/>
    <property type="evidence" value="ECO:0007669"/>
    <property type="project" value="TreeGrafter"/>
</dbReference>
<evidence type="ECO:0000256" key="3">
    <source>
        <dbReference type="ARBA" id="ARBA00004906"/>
    </source>
</evidence>
<dbReference type="Gene3D" id="2.30.30.380">
    <property type="entry name" value="Zn-finger domain of Sec23/24"/>
    <property type="match status" value="1"/>
</dbReference>
<keyword evidence="7" id="KW-0812">Transmembrane</keyword>
<feature type="compositionally biased region" description="Basic and acidic residues" evidence="16">
    <location>
        <begin position="167"/>
        <end position="181"/>
    </location>
</feature>
<evidence type="ECO:0000256" key="6">
    <source>
        <dbReference type="ARBA" id="ARBA00022679"/>
    </source>
</evidence>
<protein>
    <recommendedName>
        <fullName evidence="5">RanBP-type and C3HC4-type zinc finger-containing protein 1</fullName>
        <ecNumber evidence="4">2.3.2.31</ecNumber>
    </recommendedName>
</protein>
<evidence type="ECO:0000259" key="17">
    <source>
        <dbReference type="PROSITE" id="PS50089"/>
    </source>
</evidence>
<evidence type="ECO:0000256" key="1">
    <source>
        <dbReference type="ARBA" id="ARBA00001798"/>
    </source>
</evidence>
<dbReference type="PANTHER" id="PTHR22770">
    <property type="entry name" value="UBIQUITIN CONJUGATING ENZYME 7 INTERACTING PROTEIN-RELATED"/>
    <property type="match status" value="1"/>
</dbReference>
<dbReference type="InterPro" id="IPR044066">
    <property type="entry name" value="TRIAD_supradom"/>
</dbReference>
<dbReference type="GO" id="GO:0000151">
    <property type="term" value="C:ubiquitin ligase complex"/>
    <property type="evidence" value="ECO:0007669"/>
    <property type="project" value="TreeGrafter"/>
</dbReference>